<dbReference type="PANTHER" id="PTHR11802">
    <property type="entry name" value="SERINE PROTEASE FAMILY S10 SERINE CARBOXYPEPTIDASE"/>
    <property type="match status" value="1"/>
</dbReference>
<dbReference type="Proteomes" id="UP001165190">
    <property type="component" value="Unassembled WGS sequence"/>
</dbReference>
<dbReference type="OrthoDB" id="937097at2759"/>
<gene>
    <name evidence="4" type="ORF">HRI_003244000</name>
</gene>
<dbReference type="GO" id="GO:0006508">
    <property type="term" value="P:proteolysis"/>
    <property type="evidence" value="ECO:0007669"/>
    <property type="project" value="InterPro"/>
</dbReference>
<dbReference type="SUPFAM" id="SSF53474">
    <property type="entry name" value="alpha/beta-Hydrolases"/>
    <property type="match status" value="1"/>
</dbReference>
<keyword evidence="4" id="KW-0645">Protease</keyword>
<keyword evidence="2" id="KW-0732">Signal</keyword>
<keyword evidence="5" id="KW-1185">Reference proteome</keyword>
<reference evidence="4" key="1">
    <citation type="submission" date="2023-05" db="EMBL/GenBank/DDBJ databases">
        <title>Genome and transcriptome analyses reveal genes involved in the formation of fine ridges on petal epidermal cells in Hibiscus trionum.</title>
        <authorList>
            <person name="Koshimizu S."/>
            <person name="Masuda S."/>
            <person name="Ishii T."/>
            <person name="Shirasu K."/>
            <person name="Hoshino A."/>
            <person name="Arita M."/>
        </authorList>
    </citation>
    <scope>NUCLEOTIDE SEQUENCE</scope>
    <source>
        <strain evidence="4">Hamamatsu line</strain>
    </source>
</reference>
<dbReference type="GO" id="GO:0004185">
    <property type="term" value="F:serine-type carboxypeptidase activity"/>
    <property type="evidence" value="ECO:0007669"/>
    <property type="project" value="InterPro"/>
</dbReference>
<organism evidence="4 5">
    <name type="scientific">Hibiscus trionum</name>
    <name type="common">Flower of an hour</name>
    <dbReference type="NCBI Taxonomy" id="183268"/>
    <lineage>
        <taxon>Eukaryota</taxon>
        <taxon>Viridiplantae</taxon>
        <taxon>Streptophyta</taxon>
        <taxon>Embryophyta</taxon>
        <taxon>Tracheophyta</taxon>
        <taxon>Spermatophyta</taxon>
        <taxon>Magnoliopsida</taxon>
        <taxon>eudicotyledons</taxon>
        <taxon>Gunneridae</taxon>
        <taxon>Pentapetalae</taxon>
        <taxon>rosids</taxon>
        <taxon>malvids</taxon>
        <taxon>Malvales</taxon>
        <taxon>Malvaceae</taxon>
        <taxon>Malvoideae</taxon>
        <taxon>Hibiscus</taxon>
    </lineage>
</organism>
<evidence type="ECO:0000256" key="1">
    <source>
        <dbReference type="ARBA" id="ARBA00009431"/>
    </source>
</evidence>
<dbReference type="AlphaFoldDB" id="A0A9W7M9W3"/>
<comment type="similarity">
    <text evidence="1">Belongs to the peptidase S10 family.</text>
</comment>
<dbReference type="PANTHER" id="PTHR11802:SF132">
    <property type="entry name" value="SERINE CARBOXYPEPTIDASE-LIKE 36-RELATED"/>
    <property type="match status" value="1"/>
</dbReference>
<name>A0A9W7M9W3_HIBTR</name>
<dbReference type="InterPro" id="IPR029058">
    <property type="entry name" value="AB_hydrolase_fold"/>
</dbReference>
<keyword evidence="3" id="KW-0325">Glycoprotein</keyword>
<evidence type="ECO:0000256" key="3">
    <source>
        <dbReference type="ARBA" id="ARBA00023180"/>
    </source>
</evidence>
<keyword evidence="4" id="KW-0121">Carboxypeptidase</keyword>
<sequence length="126" mass="14613">MEKYPFFILTFFFTDKGHFKSIHHINTSRVHPHEVMKEKDRIQMLPILTRVSFSQNGGYVTVDKSAGRALYYYFVEAQHYSKESLTLLLWLNGGPGCSSLAYGTMEELGPFRVHSNGKTFYKNRHS</sequence>
<keyword evidence="4" id="KW-0378">Hydrolase</keyword>
<evidence type="ECO:0000313" key="5">
    <source>
        <dbReference type="Proteomes" id="UP001165190"/>
    </source>
</evidence>
<dbReference type="InterPro" id="IPR001563">
    <property type="entry name" value="Peptidase_S10"/>
</dbReference>
<evidence type="ECO:0000313" key="4">
    <source>
        <dbReference type="EMBL" id="GMI95747.1"/>
    </source>
</evidence>
<dbReference type="EMBL" id="BSYR01000027">
    <property type="protein sequence ID" value="GMI95747.1"/>
    <property type="molecule type" value="Genomic_DNA"/>
</dbReference>
<comment type="caution">
    <text evidence="4">The sequence shown here is derived from an EMBL/GenBank/DDBJ whole genome shotgun (WGS) entry which is preliminary data.</text>
</comment>
<dbReference type="Gene3D" id="3.40.50.1820">
    <property type="entry name" value="alpha/beta hydrolase"/>
    <property type="match status" value="1"/>
</dbReference>
<dbReference type="GO" id="GO:0005773">
    <property type="term" value="C:vacuole"/>
    <property type="evidence" value="ECO:0007669"/>
    <property type="project" value="TreeGrafter"/>
</dbReference>
<evidence type="ECO:0000256" key="2">
    <source>
        <dbReference type="ARBA" id="ARBA00022729"/>
    </source>
</evidence>
<protein>
    <submittedName>
        <fullName evidence="4">Serine carboxypeptidase-like 40</fullName>
    </submittedName>
</protein>
<proteinExistence type="inferred from homology"/>
<accession>A0A9W7M9W3</accession>
<dbReference type="Pfam" id="PF00450">
    <property type="entry name" value="Peptidase_S10"/>
    <property type="match status" value="1"/>
</dbReference>